<dbReference type="SMART" id="SM00179">
    <property type="entry name" value="EGF_CA"/>
    <property type="match status" value="1"/>
</dbReference>
<evidence type="ECO:0000313" key="7">
    <source>
        <dbReference type="Proteomes" id="UP000265140"/>
    </source>
</evidence>
<dbReference type="Gene3D" id="2.10.25.10">
    <property type="entry name" value="Laminin"/>
    <property type="match status" value="1"/>
</dbReference>
<feature type="transmembrane region" description="Helical" evidence="4">
    <location>
        <begin position="421"/>
        <end position="447"/>
    </location>
</feature>
<dbReference type="PANTHER" id="PTHR14002">
    <property type="entry name" value="ENDOGLIN/TGF-BETA RECEPTOR TYPE III"/>
    <property type="match status" value="1"/>
</dbReference>
<reference evidence="6" key="2">
    <citation type="submission" date="2025-08" db="UniProtKB">
        <authorList>
            <consortium name="Ensembl"/>
        </authorList>
    </citation>
    <scope>IDENTIFICATION</scope>
</reference>
<feature type="region of interest" description="Disordered" evidence="3">
    <location>
        <begin position="65"/>
        <end position="84"/>
    </location>
</feature>
<dbReference type="Proteomes" id="UP000265140">
    <property type="component" value="Chromosome 7"/>
</dbReference>
<keyword evidence="1" id="KW-0732">Signal</keyword>
<dbReference type="Pfam" id="PF00100">
    <property type="entry name" value="Zona_pellucida"/>
    <property type="match status" value="1"/>
</dbReference>
<name>A0AAY5K155_ESOLU</name>
<keyword evidence="4" id="KW-0812">Transmembrane</keyword>
<organism evidence="6 7">
    <name type="scientific">Esox lucius</name>
    <name type="common">Northern pike</name>
    <dbReference type="NCBI Taxonomy" id="8010"/>
    <lineage>
        <taxon>Eukaryota</taxon>
        <taxon>Metazoa</taxon>
        <taxon>Chordata</taxon>
        <taxon>Craniata</taxon>
        <taxon>Vertebrata</taxon>
        <taxon>Euteleostomi</taxon>
        <taxon>Actinopterygii</taxon>
        <taxon>Neopterygii</taxon>
        <taxon>Teleostei</taxon>
        <taxon>Protacanthopterygii</taxon>
        <taxon>Esociformes</taxon>
        <taxon>Esocidae</taxon>
        <taxon>Esox</taxon>
    </lineage>
</organism>
<dbReference type="Pfam" id="PF23344">
    <property type="entry name" value="ZP-N"/>
    <property type="match status" value="1"/>
</dbReference>
<evidence type="ECO:0000256" key="2">
    <source>
        <dbReference type="ARBA" id="ARBA00023157"/>
    </source>
</evidence>
<dbReference type="InterPro" id="IPR042235">
    <property type="entry name" value="ZP-C_dom"/>
</dbReference>
<keyword evidence="2" id="KW-1015">Disulfide bond</keyword>
<dbReference type="InterPro" id="IPR001881">
    <property type="entry name" value="EGF-like_Ca-bd_dom"/>
</dbReference>
<sequence>MDCSPWALCINTWGSYSCVCLDGYIDLNPSWPGRACSAVLSNTTPEQTATTPAITTATINNPATSKNTAATRLDPPVTTNNPGSTSTQIKMITLNPGPKASDVPTAETTTVSAGLATSLQRSTSPFLVHLVTYARAISVMCKVRSITVMVSRGFLQARHIRDSSLYLGREGCGLNAGTSSHVQLTVAWDDCDTQLSHNNTHYTAKTTLFNSMDPQSLANGTTRVPAVELNVPITCTFERSILISTGYIPTEYDAINDAVMGSGTFHVTFQLLRGTSPLPQNYSLSPEDEVVVEVSVDSTVDRMKVIINKCWATESNNSLELITYVFLENSCPVLNTHTTVLENGNSSKSRLSLRIFSYINLNVVYLHCRIQICIETGLVNCQPKCTERAQRLSNVIGIEKASCGPFFRSHQVSIQERDKTLYLVGYSLLGIGLFLLFIGGLSSLFLYHRKRIRKYNLSLKPKQDNFTYHVFDT</sequence>
<dbReference type="SUPFAM" id="SSF57196">
    <property type="entry name" value="EGF/Laminin"/>
    <property type="match status" value="1"/>
</dbReference>
<protein>
    <recommendedName>
        <fullName evidence="5">ZP domain-containing protein</fullName>
    </recommendedName>
</protein>
<dbReference type="SMART" id="SM00241">
    <property type="entry name" value="ZP"/>
    <property type="match status" value="1"/>
</dbReference>
<dbReference type="PROSITE" id="PS51034">
    <property type="entry name" value="ZP_2"/>
    <property type="match status" value="1"/>
</dbReference>
<dbReference type="InterPro" id="IPR055355">
    <property type="entry name" value="ZP-C"/>
</dbReference>
<reference evidence="6 7" key="1">
    <citation type="submission" date="2020-02" db="EMBL/GenBank/DDBJ databases">
        <title>Esox lucius (northern pike) genome, fEsoLuc1, primary haplotype.</title>
        <authorList>
            <person name="Myers G."/>
            <person name="Karagic N."/>
            <person name="Meyer A."/>
            <person name="Pippel M."/>
            <person name="Reichard M."/>
            <person name="Winkler S."/>
            <person name="Tracey A."/>
            <person name="Sims Y."/>
            <person name="Howe K."/>
            <person name="Rhie A."/>
            <person name="Formenti G."/>
            <person name="Durbin R."/>
            <person name="Fedrigo O."/>
            <person name="Jarvis E.D."/>
        </authorList>
    </citation>
    <scope>NUCLEOTIDE SEQUENCE [LARGE SCALE GENOMIC DNA]</scope>
</reference>
<dbReference type="Ensembl" id="ENSELUT00000104145.1">
    <property type="protein sequence ID" value="ENSELUP00000082794.1"/>
    <property type="gene ID" value="ENSELUG00000045379.1"/>
</dbReference>
<reference evidence="6" key="3">
    <citation type="submission" date="2025-09" db="UniProtKB">
        <authorList>
            <consortium name="Ensembl"/>
        </authorList>
    </citation>
    <scope>IDENTIFICATION</scope>
</reference>
<keyword evidence="7" id="KW-1185">Reference proteome</keyword>
<evidence type="ECO:0000313" key="6">
    <source>
        <dbReference type="Ensembl" id="ENSELUP00000082794.1"/>
    </source>
</evidence>
<dbReference type="InterPro" id="IPR055356">
    <property type="entry name" value="ZP-N"/>
</dbReference>
<evidence type="ECO:0000256" key="3">
    <source>
        <dbReference type="SAM" id="MobiDB-lite"/>
    </source>
</evidence>
<gene>
    <name evidence="6" type="primary">LAMP2</name>
</gene>
<feature type="domain" description="ZP" evidence="5">
    <location>
        <begin position="140"/>
        <end position="388"/>
    </location>
</feature>
<dbReference type="GO" id="GO:0005509">
    <property type="term" value="F:calcium ion binding"/>
    <property type="evidence" value="ECO:0007669"/>
    <property type="project" value="InterPro"/>
</dbReference>
<dbReference type="AlphaFoldDB" id="A0AAY5K155"/>
<dbReference type="GeneTree" id="ENSGT00940000159975"/>
<proteinExistence type="predicted"/>
<accession>A0AAY5K155</accession>
<dbReference type="PANTHER" id="PTHR14002:SF22">
    <property type="entry name" value="UROMODULIN-LIKE 1"/>
    <property type="match status" value="1"/>
</dbReference>
<dbReference type="InterPro" id="IPR001507">
    <property type="entry name" value="ZP_dom"/>
</dbReference>
<keyword evidence="4" id="KW-0472">Membrane</keyword>
<dbReference type="Gene3D" id="2.60.40.3210">
    <property type="entry name" value="Zona pellucida, ZP-N domain"/>
    <property type="match status" value="1"/>
</dbReference>
<evidence type="ECO:0000256" key="4">
    <source>
        <dbReference type="SAM" id="Phobius"/>
    </source>
</evidence>
<dbReference type="CDD" id="cd00053">
    <property type="entry name" value="EGF"/>
    <property type="match status" value="1"/>
</dbReference>
<evidence type="ECO:0000256" key="1">
    <source>
        <dbReference type="ARBA" id="ARBA00022729"/>
    </source>
</evidence>
<dbReference type="Gene3D" id="2.60.40.4100">
    <property type="entry name" value="Zona pellucida, ZP-C domain"/>
    <property type="match status" value="1"/>
</dbReference>
<keyword evidence="4" id="KW-1133">Transmembrane helix</keyword>
<evidence type="ECO:0000259" key="5">
    <source>
        <dbReference type="PROSITE" id="PS51034"/>
    </source>
</evidence>